<name>A0A9D1SI75_9FIRM</name>
<dbReference type="Gene3D" id="2.160.20.110">
    <property type="match status" value="1"/>
</dbReference>
<proteinExistence type="predicted"/>
<reference evidence="1" key="2">
    <citation type="journal article" date="2021" name="PeerJ">
        <title>Extensive microbial diversity within the chicken gut microbiome revealed by metagenomics and culture.</title>
        <authorList>
            <person name="Gilroy R."/>
            <person name="Ravi A."/>
            <person name="Getino M."/>
            <person name="Pursley I."/>
            <person name="Horton D.L."/>
            <person name="Alikhan N.F."/>
            <person name="Baker D."/>
            <person name="Gharbi K."/>
            <person name="Hall N."/>
            <person name="Watson M."/>
            <person name="Adriaenssens E.M."/>
            <person name="Foster-Nyarko E."/>
            <person name="Jarju S."/>
            <person name="Secka A."/>
            <person name="Antonio M."/>
            <person name="Oren A."/>
            <person name="Chaudhuri R.R."/>
            <person name="La Ragione R."/>
            <person name="Hildebrand F."/>
            <person name="Pallen M.J."/>
        </authorList>
    </citation>
    <scope>NUCLEOTIDE SEQUENCE</scope>
    <source>
        <strain evidence="1">18911</strain>
    </source>
</reference>
<reference evidence="1" key="1">
    <citation type="submission" date="2020-10" db="EMBL/GenBank/DDBJ databases">
        <authorList>
            <person name="Gilroy R."/>
        </authorList>
    </citation>
    <scope>NUCLEOTIDE SEQUENCE</scope>
    <source>
        <strain evidence="1">18911</strain>
    </source>
</reference>
<evidence type="ECO:0000313" key="1">
    <source>
        <dbReference type="EMBL" id="HIU60562.1"/>
    </source>
</evidence>
<feature type="non-terminal residue" evidence="1">
    <location>
        <position position="178"/>
    </location>
</feature>
<organism evidence="1 2">
    <name type="scientific">Candidatus Stercoripulliclostridium merdigallinarum</name>
    <dbReference type="NCBI Taxonomy" id="2840951"/>
    <lineage>
        <taxon>Bacteria</taxon>
        <taxon>Bacillati</taxon>
        <taxon>Bacillota</taxon>
        <taxon>Clostridia</taxon>
        <taxon>Eubacteriales</taxon>
        <taxon>Candidatus Stercoripulliclostridium</taxon>
    </lineage>
</organism>
<accession>A0A9D1SI75</accession>
<protein>
    <submittedName>
        <fullName evidence="1">Uncharacterized protein</fullName>
    </submittedName>
</protein>
<evidence type="ECO:0000313" key="2">
    <source>
        <dbReference type="Proteomes" id="UP000824094"/>
    </source>
</evidence>
<comment type="caution">
    <text evidence="1">The sequence shown here is derived from an EMBL/GenBank/DDBJ whole genome shotgun (WGS) entry which is preliminary data.</text>
</comment>
<dbReference type="EMBL" id="DVNF01000125">
    <property type="protein sequence ID" value="HIU60562.1"/>
    <property type="molecule type" value="Genomic_DNA"/>
</dbReference>
<sequence>MTKKLLLSVPIILIIGVLLIAAVFAAGIAGSEKTAGAVNFPDGQQGNGTPENPYIISDYSDLVTLSQLIAEETDAHYAGAYYRVSVKSITVDATGGETFIPIGSETKPFTGNFDGNGVIISGLTVDSDDSYVGLFGYVGAGAVISEVGLYKAKIATNYYYAGGLAGYNAGNISSCFVH</sequence>
<dbReference type="Proteomes" id="UP000824094">
    <property type="component" value="Unassembled WGS sequence"/>
</dbReference>
<dbReference type="AlphaFoldDB" id="A0A9D1SI75"/>
<gene>
    <name evidence="1" type="ORF">IAB05_04160</name>
</gene>